<comment type="caution">
    <text evidence="1">The sequence shown here is derived from an EMBL/GenBank/DDBJ whole genome shotgun (WGS) entry which is preliminary data.</text>
</comment>
<organism evidence="1 2">
    <name type="scientific">Colletotrichum sublineola</name>
    <name type="common">Sorghum anthracnose fungus</name>
    <dbReference type="NCBI Taxonomy" id="1173701"/>
    <lineage>
        <taxon>Eukaryota</taxon>
        <taxon>Fungi</taxon>
        <taxon>Dikarya</taxon>
        <taxon>Ascomycota</taxon>
        <taxon>Pezizomycotina</taxon>
        <taxon>Sordariomycetes</taxon>
        <taxon>Hypocreomycetidae</taxon>
        <taxon>Glomerellales</taxon>
        <taxon>Glomerellaceae</taxon>
        <taxon>Colletotrichum</taxon>
        <taxon>Colletotrichum graminicola species complex</taxon>
    </lineage>
</organism>
<dbReference type="HOGENOM" id="CLU_1713147_0_0_1"/>
<sequence length="153" mass="15002">MPQLRTDKGESNVKVVLSQVPAGVRGLHDHLLPGHGPACEGEFVACAAPLGLGAPEDPHGRPPVREVVVDGPGRVTAAHVRAPPGVTPGASGAAVGERVVVAVAGRHGPGGQLGSLAGPGAGGLAAVPVAGRRARAGRLSCRGGEKGEKGQEG</sequence>
<accession>A0A066X6E0</accession>
<reference evidence="2" key="1">
    <citation type="journal article" date="2014" name="Genome Announc.">
        <title>Draft genome sequence of Colletotrichum sublineola, a destructive pathogen of cultivated sorghum.</title>
        <authorList>
            <person name="Baroncelli R."/>
            <person name="Sanz-Martin J.M."/>
            <person name="Rech G.E."/>
            <person name="Sukno S.A."/>
            <person name="Thon M.R."/>
        </authorList>
    </citation>
    <scope>NUCLEOTIDE SEQUENCE [LARGE SCALE GENOMIC DNA]</scope>
    <source>
        <strain evidence="2">TX430BB</strain>
    </source>
</reference>
<keyword evidence="2" id="KW-1185">Reference proteome</keyword>
<gene>
    <name evidence="1" type="ORF">CSUB01_02900</name>
</gene>
<dbReference type="Proteomes" id="UP000027238">
    <property type="component" value="Unassembled WGS sequence"/>
</dbReference>
<evidence type="ECO:0000313" key="2">
    <source>
        <dbReference type="Proteomes" id="UP000027238"/>
    </source>
</evidence>
<protein>
    <submittedName>
        <fullName evidence="1">Uncharacterized protein</fullName>
    </submittedName>
</protein>
<dbReference type="AlphaFoldDB" id="A0A066X6E0"/>
<name>A0A066X6E0_COLSU</name>
<evidence type="ECO:0000313" key="1">
    <source>
        <dbReference type="EMBL" id="KDN64537.1"/>
    </source>
</evidence>
<dbReference type="EMBL" id="JMSE01001126">
    <property type="protein sequence ID" value="KDN64537.1"/>
    <property type="molecule type" value="Genomic_DNA"/>
</dbReference>
<proteinExistence type="predicted"/>